<keyword evidence="3" id="KW-0479">Metal-binding</keyword>
<protein>
    <submittedName>
        <fullName evidence="7">Putative aminohydrolase</fullName>
    </submittedName>
</protein>
<evidence type="ECO:0000256" key="3">
    <source>
        <dbReference type="ARBA" id="ARBA00022723"/>
    </source>
</evidence>
<name>A0A0C6P6I6_BORBO</name>
<evidence type="ECO:0000256" key="1">
    <source>
        <dbReference type="ARBA" id="ARBA00001947"/>
    </source>
</evidence>
<dbReference type="GeneID" id="56481117"/>
<keyword evidence="5" id="KW-0862">Zinc</keyword>
<dbReference type="InterPro" id="IPR000286">
    <property type="entry name" value="HDACs"/>
</dbReference>
<dbReference type="PANTHER" id="PTHR10625">
    <property type="entry name" value="HISTONE DEACETYLASE HDAC1-RELATED"/>
    <property type="match status" value="1"/>
</dbReference>
<dbReference type="RefSeq" id="WP_003807202.1">
    <property type="nucleotide sequence ID" value="NC_019382.1"/>
</dbReference>
<evidence type="ECO:0000256" key="4">
    <source>
        <dbReference type="ARBA" id="ARBA00022801"/>
    </source>
</evidence>
<evidence type="ECO:0000313" key="8">
    <source>
        <dbReference type="Proteomes" id="UP000007564"/>
    </source>
</evidence>
<dbReference type="HOGENOM" id="CLU_007727_8_3_4"/>
<dbReference type="GO" id="GO:0040029">
    <property type="term" value="P:epigenetic regulation of gene expression"/>
    <property type="evidence" value="ECO:0007669"/>
    <property type="project" value="TreeGrafter"/>
</dbReference>
<reference evidence="7 8" key="1">
    <citation type="journal article" date="2012" name="BMC Genomics">
        <title>Comparative genomics of the classical Bordetella subspecies: the evolution and exchange of virulence-associated diversity amongst closely related pathogens.</title>
        <authorList>
            <person name="Park J."/>
            <person name="Zhang Y."/>
            <person name="Buboltz A.M."/>
            <person name="Zhang X."/>
            <person name="Schuster S.C."/>
            <person name="Ahuja U."/>
            <person name="Liu M."/>
            <person name="Miller J.F."/>
            <person name="Sebaihia M."/>
            <person name="Bentley S.D."/>
            <person name="Parkhill J."/>
            <person name="Harvill E.T."/>
        </authorList>
    </citation>
    <scope>NUCLEOTIDE SEQUENCE [LARGE SCALE GENOMIC DNA]</scope>
    <source>
        <strain evidence="7 8">253</strain>
    </source>
</reference>
<evidence type="ECO:0000313" key="7">
    <source>
        <dbReference type="EMBL" id="CCJ55128.1"/>
    </source>
</evidence>
<sequence>MKAFYHPDQKLHHPQTYFSRGKMRTPQEVPARLDALAEAARKLKFDVREPADAGAGAIGAVHSLDYLRFLREAHARWKQLPDDWGDEVVSNVFVREPNALRGVLAQAARYLADGSCPVGPHTWQSAYWAAQCAISGAQTLLDGERHAYALCRPPGHHARRDAAGGFCYLNNAAIAAQMLTQRYKRVAILDTDMHHGQGIQEIFYERSDVLYVSIHGDPENFYPVVAGFENERGAGEGYGYNVNLPMPHGSPEPVFFDRLQQAQRAIELFQPDALVLSLGFDVFEKDPQAMVAVSANGFERLGQAIGAFKLPTLIVQEGGYYIEGLEDNAERFFAGLAKA</sequence>
<organism evidence="7 8">
    <name type="scientific">Bordetella bronchiseptica 253</name>
    <dbReference type="NCBI Taxonomy" id="568707"/>
    <lineage>
        <taxon>Bacteria</taxon>
        <taxon>Pseudomonadati</taxon>
        <taxon>Pseudomonadota</taxon>
        <taxon>Betaproteobacteria</taxon>
        <taxon>Burkholderiales</taxon>
        <taxon>Alcaligenaceae</taxon>
        <taxon>Bordetella</taxon>
    </lineage>
</organism>
<dbReference type="GO" id="GO:0016787">
    <property type="term" value="F:hydrolase activity"/>
    <property type="evidence" value="ECO:0007669"/>
    <property type="project" value="UniProtKB-KW"/>
</dbReference>
<dbReference type="InterPro" id="IPR023696">
    <property type="entry name" value="Ureohydrolase_dom_sf"/>
</dbReference>
<dbReference type="Pfam" id="PF00850">
    <property type="entry name" value="Hist_deacetyl"/>
    <property type="match status" value="1"/>
</dbReference>
<accession>A0A0C6P6I6</accession>
<feature type="domain" description="Histone deacetylase" evidence="6">
    <location>
        <begin position="28"/>
        <end position="335"/>
    </location>
</feature>
<dbReference type="AlphaFoldDB" id="A0A0C6P6I6"/>
<dbReference type="InterPro" id="IPR037138">
    <property type="entry name" value="His_deacetylse_dom_sf"/>
</dbReference>
<evidence type="ECO:0000256" key="2">
    <source>
        <dbReference type="ARBA" id="ARBA00005947"/>
    </source>
</evidence>
<dbReference type="CDD" id="cd10001">
    <property type="entry name" value="HDAC_classII_APAH"/>
    <property type="match status" value="1"/>
</dbReference>
<comment type="cofactor">
    <cofactor evidence="1">
        <name>Zn(2+)</name>
        <dbReference type="ChEBI" id="CHEBI:29105"/>
    </cofactor>
</comment>
<evidence type="ECO:0000259" key="6">
    <source>
        <dbReference type="Pfam" id="PF00850"/>
    </source>
</evidence>
<keyword evidence="4 7" id="KW-0378">Hydrolase</keyword>
<dbReference type="InterPro" id="IPR023801">
    <property type="entry name" value="His_deacetylse_dom"/>
</dbReference>
<dbReference type="EMBL" id="HE965806">
    <property type="protein sequence ID" value="CCJ55128.1"/>
    <property type="molecule type" value="Genomic_DNA"/>
</dbReference>
<gene>
    <name evidence="7" type="ORF">BN112_3212</name>
</gene>
<evidence type="ECO:0000256" key="5">
    <source>
        <dbReference type="ARBA" id="ARBA00022833"/>
    </source>
</evidence>
<dbReference type="SUPFAM" id="SSF52768">
    <property type="entry name" value="Arginase/deacetylase"/>
    <property type="match status" value="1"/>
</dbReference>
<dbReference type="OrthoDB" id="9808367at2"/>
<dbReference type="PANTHER" id="PTHR10625:SF17">
    <property type="entry name" value="HISTONE DEACETYLASE 8"/>
    <property type="match status" value="1"/>
</dbReference>
<comment type="similarity">
    <text evidence="2">Belongs to the histone deacetylase family.</text>
</comment>
<proteinExistence type="inferred from homology"/>
<dbReference type="GO" id="GO:0046872">
    <property type="term" value="F:metal ion binding"/>
    <property type="evidence" value="ECO:0007669"/>
    <property type="project" value="UniProtKB-KW"/>
</dbReference>
<dbReference type="Proteomes" id="UP000007564">
    <property type="component" value="Chromosome"/>
</dbReference>
<dbReference type="KEGG" id="bbh:BN112_3212"/>
<dbReference type="Gene3D" id="3.40.800.20">
    <property type="entry name" value="Histone deacetylase domain"/>
    <property type="match status" value="1"/>
</dbReference>
<dbReference type="PRINTS" id="PR01270">
    <property type="entry name" value="HDASUPER"/>
</dbReference>
<dbReference type="GO" id="GO:0004407">
    <property type="term" value="F:histone deacetylase activity"/>
    <property type="evidence" value="ECO:0007669"/>
    <property type="project" value="TreeGrafter"/>
</dbReference>